<evidence type="ECO:0000313" key="6">
    <source>
        <dbReference type="RefSeq" id="XP_019632976.1"/>
    </source>
</evidence>
<evidence type="ECO:0000256" key="3">
    <source>
        <dbReference type="SAM" id="MobiDB-lite"/>
    </source>
</evidence>
<dbReference type="RefSeq" id="XP_019632976.1">
    <property type="nucleotide sequence ID" value="XM_019777417.1"/>
</dbReference>
<feature type="repeat" description="NHL" evidence="2">
    <location>
        <begin position="499"/>
        <end position="540"/>
    </location>
</feature>
<feature type="compositionally biased region" description="Polar residues" evidence="3">
    <location>
        <begin position="38"/>
        <end position="49"/>
    </location>
</feature>
<keyword evidence="4" id="KW-0472">Membrane</keyword>
<sequence>MKEDNNSTSTSGSQAVKTQTVFSTEVSGSYKDLEPVETQPSNSLSSQTATVEIAVTPDDSYSTVSSGPYAEAQPVQSCNVPSSLTVRTETVVSPEDCYSTTSGPYNNPEPVVIQPGNDSTSQTVRTEMEASPGDSYSTISGPYHDPEPVVIQPGNDSTSQTVRTEVGTSQEDGYSTISGIYTDPHDVQLGRPASAGRDRLRSPGVESSDRKASPSEGVKERSIRCGRPKLACALMMTSVVAVTLTVTLVGVFLGGPMEDNHSDDLHPATSSDTEIPESTHGSATTTSITLDPTTTIQPNSSTTDETPGRIPTHRNITFTVGEPKRGTLSLSAIAVSSANEIFVADRYNHRIHIHNMEGAYLGNFTTLVPGYVARVVIPGDMSIDVKDNLWVVGRMSLLCPGVVQYSKEGQGLSVFKQCSGRYGGIAIDLPTNHIVLKVVNELEVHIYRPDGSLVRKIGERQFAYSNAVAVNSIDGSILMLKENSVHLISCSYYGQDRYSFGSRGSGEGELMVPTGICTDSSGQVIVAERRNRRVSVFTRHGHFVRHVDTGRKMVELVAVGPKGQLVVTYLSDDTVTIFSTY</sequence>
<protein>
    <submittedName>
        <fullName evidence="6">Mucin-5AC-like</fullName>
    </submittedName>
</protein>
<feature type="compositionally biased region" description="Basic and acidic residues" evidence="3">
    <location>
        <begin position="196"/>
        <end position="222"/>
    </location>
</feature>
<feature type="region of interest" description="Disordered" evidence="3">
    <location>
        <begin position="151"/>
        <end position="222"/>
    </location>
</feature>
<name>A0A6P4ZTQ8_BRABE</name>
<dbReference type="AlphaFoldDB" id="A0A6P4ZTQ8"/>
<feature type="compositionally biased region" description="Low complexity" evidence="3">
    <location>
        <begin position="284"/>
        <end position="295"/>
    </location>
</feature>
<dbReference type="GeneID" id="109476481"/>
<dbReference type="InterPro" id="IPR011042">
    <property type="entry name" value="6-blade_b-propeller_TolB-like"/>
</dbReference>
<keyword evidence="1" id="KW-0677">Repeat</keyword>
<evidence type="ECO:0000256" key="4">
    <source>
        <dbReference type="SAM" id="Phobius"/>
    </source>
</evidence>
<dbReference type="PANTHER" id="PTHR24104:SF50">
    <property type="entry name" value="SMP-30_GLUCONOLACTONASE_LRE-LIKE REGION DOMAIN-CONTAINING PROTEIN"/>
    <property type="match status" value="1"/>
</dbReference>
<dbReference type="FunFam" id="2.120.10.30:FF:000064">
    <property type="entry name" value="Uncharacterized protein"/>
    <property type="match status" value="1"/>
</dbReference>
<feature type="repeat" description="NHL" evidence="2">
    <location>
        <begin position="333"/>
        <end position="357"/>
    </location>
</feature>
<dbReference type="GO" id="GO:0000209">
    <property type="term" value="P:protein polyubiquitination"/>
    <property type="evidence" value="ECO:0007669"/>
    <property type="project" value="TreeGrafter"/>
</dbReference>
<dbReference type="GO" id="GO:0061630">
    <property type="term" value="F:ubiquitin protein ligase activity"/>
    <property type="evidence" value="ECO:0007669"/>
    <property type="project" value="TreeGrafter"/>
</dbReference>
<proteinExistence type="predicted"/>
<feature type="region of interest" description="Disordered" evidence="3">
    <location>
        <begin position="1"/>
        <end position="20"/>
    </location>
</feature>
<evidence type="ECO:0000256" key="1">
    <source>
        <dbReference type="ARBA" id="ARBA00022737"/>
    </source>
</evidence>
<feature type="compositionally biased region" description="Polar residues" evidence="3">
    <location>
        <begin position="296"/>
        <end position="305"/>
    </location>
</feature>
<gene>
    <name evidence="6" type="primary">LOC109476481</name>
</gene>
<accession>A0A6P4ZTQ8</accession>
<dbReference type="PANTHER" id="PTHR24104">
    <property type="entry name" value="E3 UBIQUITIN-PROTEIN LIGASE NHLRC1-RELATED"/>
    <property type="match status" value="1"/>
</dbReference>
<keyword evidence="4" id="KW-1133">Transmembrane helix</keyword>
<dbReference type="SUPFAM" id="SSF101898">
    <property type="entry name" value="NHL repeat"/>
    <property type="match status" value="1"/>
</dbReference>
<dbReference type="Proteomes" id="UP000515135">
    <property type="component" value="Unplaced"/>
</dbReference>
<dbReference type="OrthoDB" id="10164657at2759"/>
<reference evidence="6" key="1">
    <citation type="submission" date="2025-08" db="UniProtKB">
        <authorList>
            <consortium name="RefSeq"/>
        </authorList>
    </citation>
    <scope>IDENTIFICATION</scope>
    <source>
        <tissue evidence="6">Gonad</tissue>
    </source>
</reference>
<keyword evidence="5" id="KW-1185">Reference proteome</keyword>
<dbReference type="KEGG" id="bbel:109476481"/>
<organism evidence="5 6">
    <name type="scientific">Branchiostoma belcheri</name>
    <name type="common">Amphioxus</name>
    <dbReference type="NCBI Taxonomy" id="7741"/>
    <lineage>
        <taxon>Eukaryota</taxon>
        <taxon>Metazoa</taxon>
        <taxon>Chordata</taxon>
        <taxon>Cephalochordata</taxon>
        <taxon>Leptocardii</taxon>
        <taxon>Amphioxiformes</taxon>
        <taxon>Branchiostomatidae</taxon>
        <taxon>Branchiostoma</taxon>
    </lineage>
</organism>
<feature type="region of interest" description="Disordered" evidence="3">
    <location>
        <begin position="95"/>
        <end position="121"/>
    </location>
</feature>
<dbReference type="InterPro" id="IPR050952">
    <property type="entry name" value="TRIM-NHL_E3_ligases"/>
</dbReference>
<feature type="region of interest" description="Disordered" evidence="3">
    <location>
        <begin position="262"/>
        <end position="314"/>
    </location>
</feature>
<feature type="region of interest" description="Disordered" evidence="3">
    <location>
        <begin position="28"/>
        <end position="49"/>
    </location>
</feature>
<feature type="transmembrane region" description="Helical" evidence="4">
    <location>
        <begin position="230"/>
        <end position="253"/>
    </location>
</feature>
<dbReference type="GO" id="GO:0043161">
    <property type="term" value="P:proteasome-mediated ubiquitin-dependent protein catabolic process"/>
    <property type="evidence" value="ECO:0007669"/>
    <property type="project" value="TreeGrafter"/>
</dbReference>
<dbReference type="Gene3D" id="2.120.10.30">
    <property type="entry name" value="TolB, C-terminal domain"/>
    <property type="match status" value="2"/>
</dbReference>
<dbReference type="Pfam" id="PF01436">
    <property type="entry name" value="NHL"/>
    <property type="match status" value="2"/>
</dbReference>
<dbReference type="InterPro" id="IPR001258">
    <property type="entry name" value="NHL_repeat"/>
</dbReference>
<keyword evidence="4" id="KW-0812">Transmembrane</keyword>
<dbReference type="PROSITE" id="PS51125">
    <property type="entry name" value="NHL"/>
    <property type="match status" value="2"/>
</dbReference>
<evidence type="ECO:0000256" key="2">
    <source>
        <dbReference type="PROSITE-ProRule" id="PRU00504"/>
    </source>
</evidence>
<evidence type="ECO:0000313" key="5">
    <source>
        <dbReference type="Proteomes" id="UP000515135"/>
    </source>
</evidence>
<feature type="compositionally biased region" description="Polar residues" evidence="3">
    <location>
        <begin position="154"/>
        <end position="179"/>
    </location>
</feature>